<dbReference type="GO" id="GO:0005975">
    <property type="term" value="P:carbohydrate metabolic process"/>
    <property type="evidence" value="ECO:0007669"/>
    <property type="project" value="InterPro"/>
</dbReference>
<dbReference type="KEGG" id="ark:D6B99_12610"/>
<evidence type="ECO:0000313" key="10">
    <source>
        <dbReference type="EMBL" id="AYD48368.1"/>
    </source>
</evidence>
<dbReference type="InterPro" id="IPR025705">
    <property type="entry name" value="Beta_hexosaminidase_sua/sub"/>
</dbReference>
<keyword evidence="5" id="KW-0326">Glycosidase</keyword>
<proteinExistence type="inferred from homology"/>
<evidence type="ECO:0000259" key="8">
    <source>
        <dbReference type="Pfam" id="PF02838"/>
    </source>
</evidence>
<evidence type="ECO:0000256" key="3">
    <source>
        <dbReference type="ARBA" id="ARBA00012663"/>
    </source>
</evidence>
<keyword evidence="4" id="KW-0378">Hydrolase</keyword>
<dbReference type="EC" id="3.2.1.52" evidence="3"/>
<dbReference type="InterPro" id="IPR017853">
    <property type="entry name" value="GH"/>
</dbReference>
<comment type="catalytic activity">
    <reaction evidence="1">
        <text>Hydrolysis of terminal non-reducing N-acetyl-D-hexosamine residues in N-acetyl-beta-D-hexosaminides.</text>
        <dbReference type="EC" id="3.2.1.52"/>
    </reaction>
</comment>
<dbReference type="SUPFAM" id="SSF51445">
    <property type="entry name" value="(Trans)glycosidases"/>
    <property type="match status" value="1"/>
</dbReference>
<dbReference type="Gene3D" id="3.20.20.80">
    <property type="entry name" value="Glycosidases"/>
    <property type="match status" value="1"/>
</dbReference>
<dbReference type="AlphaFoldDB" id="A0A386HQY8"/>
<evidence type="ECO:0000256" key="2">
    <source>
        <dbReference type="ARBA" id="ARBA00006285"/>
    </source>
</evidence>
<evidence type="ECO:0000313" key="11">
    <source>
        <dbReference type="Proteomes" id="UP000266118"/>
    </source>
</evidence>
<keyword evidence="11" id="KW-1185">Reference proteome</keyword>
<dbReference type="EMBL" id="CP032489">
    <property type="protein sequence ID" value="AYD48368.1"/>
    <property type="molecule type" value="Genomic_DNA"/>
</dbReference>
<dbReference type="SUPFAM" id="SSF52266">
    <property type="entry name" value="SGNH hydrolase"/>
    <property type="match status" value="1"/>
</dbReference>
<feature type="chain" id="PRO_5017472327" description="beta-N-acetylhexosaminidase" evidence="6">
    <location>
        <begin position="19"/>
        <end position="876"/>
    </location>
</feature>
<sequence length="876" mass="100302">MKKILVYISCLSLIFTNAAGQEAPKGLNDYLFSIYYQQRVTHFRTLPKKQGQIIFLGNSITDGAEWDELFNNDPDIINRGISGDITAGVLNRLDEVVNRKPSKIFLLIGTNDLARGIKPDSIEKNIFLIARIIHKNTPKTQLYIQSITPVNSYYKKFGDHTGNSEAIKEINTVLKVNAEKYQYTYINIHSLLATEDDKFNVHLTNDGLHLKGEAYEIWKHKIYSYVYDLQTKPALLPMPQKLSWHHDFFPLYKCGSIIIANDSLKKIAVDLQKIIAINGYNIPIGKKNNSALAIILKIEKVNAAMLPEEAYKLVVDSNKIILSANTLHGLFNGVQTLRQLMRDKSIVEGCEIHDWPAFAWRGYMVDVGRNYQSMDLLRQQINIMASLKLNIFHFHLTEDVAWRLQIKGFPQLTEAKNMTRNQGMFYTEDNLNELINYCKKRFITLVPEIDMPGHSAAFKRAMGYDMQSDSGVNTMKEILTEICDTYAIPYIHIGADEVKIFNRSFLPQMIALIESKGKKVIGWDPGGEFTPSVIRQLWKARTGKMVDDSRFQQIDSRNLYINHMDAEESVVSIFNHEICDTKAGDKNNLGGTLCLWNDRRLNAGEENLTQNPVYPAMLAFAERTWQGGGYDTDNNVSLSDTNSQEYKAFSTFENRLIDIKKEFFSQLPFPYVKQSNIHWQLIGPYDNGGDLSKSFAPERGDFNFEKTKNSVDVNGATIILRHFWDPAVKGILDNPKKNTTYYAYSKYWSDIDTTALMWIGFYDFSRSTATATPKENTWNNLQSRIWVNDRIIAPPHWQRAGQEGNSEIPYVDENYYFRKPAIVHLKKGWNKILVKAPIGRFASDIWYAPNKWMFTAVFVQQEKGSKNMQTSASVTE</sequence>
<protein>
    <recommendedName>
        <fullName evidence="3">beta-N-acetylhexosaminidase</fullName>
        <ecNumber evidence="3">3.2.1.52</ecNumber>
    </recommendedName>
</protein>
<evidence type="ECO:0000259" key="7">
    <source>
        <dbReference type="Pfam" id="PF00728"/>
    </source>
</evidence>
<evidence type="ECO:0000259" key="9">
    <source>
        <dbReference type="Pfam" id="PF13472"/>
    </source>
</evidence>
<dbReference type="GO" id="GO:0030203">
    <property type="term" value="P:glycosaminoglycan metabolic process"/>
    <property type="evidence" value="ECO:0007669"/>
    <property type="project" value="TreeGrafter"/>
</dbReference>
<dbReference type="InterPro" id="IPR029018">
    <property type="entry name" value="Hex-like_dom2"/>
</dbReference>
<gene>
    <name evidence="10" type="ORF">D6B99_12610</name>
</gene>
<dbReference type="Proteomes" id="UP000266118">
    <property type="component" value="Chromosome"/>
</dbReference>
<organism evidence="10 11">
    <name type="scientific">Arachidicoccus soli</name>
    <dbReference type="NCBI Taxonomy" id="2341117"/>
    <lineage>
        <taxon>Bacteria</taxon>
        <taxon>Pseudomonadati</taxon>
        <taxon>Bacteroidota</taxon>
        <taxon>Chitinophagia</taxon>
        <taxon>Chitinophagales</taxon>
        <taxon>Chitinophagaceae</taxon>
        <taxon>Arachidicoccus</taxon>
    </lineage>
</organism>
<dbReference type="PRINTS" id="PR00738">
    <property type="entry name" value="GLHYDRLASE20"/>
</dbReference>
<reference evidence="10 11" key="1">
    <citation type="submission" date="2018-09" db="EMBL/GenBank/DDBJ databases">
        <title>Arachidicoccus sp. nov., a bacterium isolated from soil.</title>
        <authorList>
            <person name="Weon H.-Y."/>
            <person name="Kwon S.-W."/>
            <person name="Lee S.A."/>
        </authorList>
    </citation>
    <scope>NUCLEOTIDE SEQUENCE [LARGE SCALE GENOMIC DNA]</scope>
    <source>
        <strain evidence="10 11">KIS59-12</strain>
    </source>
</reference>
<dbReference type="Gene3D" id="3.30.379.10">
    <property type="entry name" value="Chitobiase/beta-hexosaminidase domain 2-like"/>
    <property type="match status" value="1"/>
</dbReference>
<dbReference type="RefSeq" id="WP_119989031.1">
    <property type="nucleotide sequence ID" value="NZ_CP032489.1"/>
</dbReference>
<accession>A0A386HQY8</accession>
<dbReference type="InterPro" id="IPR015883">
    <property type="entry name" value="Glyco_hydro_20_cat"/>
</dbReference>
<comment type="similarity">
    <text evidence="2">Belongs to the glycosyl hydrolase 20 family.</text>
</comment>
<dbReference type="Pfam" id="PF13472">
    <property type="entry name" value="Lipase_GDSL_2"/>
    <property type="match status" value="1"/>
</dbReference>
<dbReference type="Pfam" id="PF02838">
    <property type="entry name" value="Glyco_hydro_20b"/>
    <property type="match status" value="1"/>
</dbReference>
<dbReference type="OrthoDB" id="726159at2"/>
<evidence type="ECO:0000256" key="5">
    <source>
        <dbReference type="ARBA" id="ARBA00023295"/>
    </source>
</evidence>
<dbReference type="GO" id="GO:0016020">
    <property type="term" value="C:membrane"/>
    <property type="evidence" value="ECO:0007669"/>
    <property type="project" value="TreeGrafter"/>
</dbReference>
<evidence type="ECO:0000256" key="4">
    <source>
        <dbReference type="ARBA" id="ARBA00022801"/>
    </source>
</evidence>
<feature type="domain" description="Beta-hexosaminidase bacterial type N-terminal" evidence="8">
    <location>
        <begin position="233"/>
        <end position="355"/>
    </location>
</feature>
<dbReference type="InterPro" id="IPR015882">
    <property type="entry name" value="HEX_bac_N"/>
</dbReference>
<feature type="domain" description="Glycoside hydrolase family 20 catalytic" evidence="7">
    <location>
        <begin position="358"/>
        <end position="462"/>
    </location>
</feature>
<dbReference type="GO" id="GO:0016788">
    <property type="term" value="F:hydrolase activity, acting on ester bonds"/>
    <property type="evidence" value="ECO:0007669"/>
    <property type="project" value="UniProtKB-ARBA"/>
</dbReference>
<dbReference type="Gene3D" id="3.40.50.1110">
    <property type="entry name" value="SGNH hydrolase"/>
    <property type="match status" value="1"/>
</dbReference>
<evidence type="ECO:0000256" key="1">
    <source>
        <dbReference type="ARBA" id="ARBA00001231"/>
    </source>
</evidence>
<dbReference type="InterPro" id="IPR036514">
    <property type="entry name" value="SGNH_hydro_sf"/>
</dbReference>
<feature type="domain" description="SGNH hydrolase-type esterase" evidence="9">
    <location>
        <begin position="55"/>
        <end position="217"/>
    </location>
</feature>
<dbReference type="PANTHER" id="PTHR22600">
    <property type="entry name" value="BETA-HEXOSAMINIDASE"/>
    <property type="match status" value="1"/>
</dbReference>
<name>A0A386HQY8_9BACT</name>
<feature type="signal peptide" evidence="6">
    <location>
        <begin position="1"/>
        <end position="18"/>
    </location>
</feature>
<dbReference type="SUPFAM" id="SSF55545">
    <property type="entry name" value="beta-N-acetylhexosaminidase-like domain"/>
    <property type="match status" value="1"/>
</dbReference>
<dbReference type="PANTHER" id="PTHR22600:SF57">
    <property type="entry name" value="BETA-N-ACETYLHEXOSAMINIDASE"/>
    <property type="match status" value="1"/>
</dbReference>
<evidence type="ECO:0000256" key="6">
    <source>
        <dbReference type="SAM" id="SignalP"/>
    </source>
</evidence>
<dbReference type="InterPro" id="IPR013830">
    <property type="entry name" value="SGNH_hydro"/>
</dbReference>
<dbReference type="Pfam" id="PF00728">
    <property type="entry name" value="Glyco_hydro_20"/>
    <property type="match status" value="1"/>
</dbReference>
<dbReference type="GO" id="GO:0004563">
    <property type="term" value="F:beta-N-acetylhexosaminidase activity"/>
    <property type="evidence" value="ECO:0007669"/>
    <property type="project" value="UniProtKB-EC"/>
</dbReference>
<keyword evidence="6" id="KW-0732">Signal</keyword>